<dbReference type="EnsemblMetazoa" id="Aqu2.1.22556_001">
    <property type="protein sequence ID" value="Aqu2.1.22556_001"/>
    <property type="gene ID" value="Aqu2.1.22556"/>
</dbReference>
<name>A0A1X7U522_AMPQE</name>
<dbReference type="InParanoid" id="A0A1X7U522"/>
<reference evidence="1" key="1">
    <citation type="submission" date="2017-05" db="UniProtKB">
        <authorList>
            <consortium name="EnsemblMetazoa"/>
        </authorList>
    </citation>
    <scope>IDENTIFICATION</scope>
</reference>
<organism evidence="1">
    <name type="scientific">Amphimedon queenslandica</name>
    <name type="common">Sponge</name>
    <dbReference type="NCBI Taxonomy" id="400682"/>
    <lineage>
        <taxon>Eukaryota</taxon>
        <taxon>Metazoa</taxon>
        <taxon>Porifera</taxon>
        <taxon>Demospongiae</taxon>
        <taxon>Heteroscleromorpha</taxon>
        <taxon>Haplosclerida</taxon>
        <taxon>Niphatidae</taxon>
        <taxon>Amphimedon</taxon>
    </lineage>
</organism>
<sequence>DKPTLISQAMPNSSAHSVKQKAAQVWNLVRFLPFMIGHKISRTKSLANRHQRLTCLYFNAAKGLGLVISTQCGPIEGVAYDSNLVELQNANTITIASWLEDNGMLYKPGGVVVLSMKTKPLFGLIKKTIVLHDVFYLLCEELLTEYFDHHFHSY</sequence>
<protein>
    <submittedName>
        <fullName evidence="1">Uncharacterized protein</fullName>
    </submittedName>
</protein>
<evidence type="ECO:0000313" key="1">
    <source>
        <dbReference type="EnsemblMetazoa" id="Aqu2.1.22556_001"/>
    </source>
</evidence>
<accession>A0A1X7U522</accession>
<dbReference type="AlphaFoldDB" id="A0A1X7U522"/>
<proteinExistence type="predicted"/>